<feature type="transmembrane region" description="Helical" evidence="7">
    <location>
        <begin position="12"/>
        <end position="30"/>
    </location>
</feature>
<keyword evidence="4 7" id="KW-0812">Transmembrane</keyword>
<dbReference type="Proteomes" id="UP001597283">
    <property type="component" value="Unassembled WGS sequence"/>
</dbReference>
<dbReference type="PANTHER" id="PTHR33567:SF3">
    <property type="entry name" value="CHROMATE ION TRANSPORTER (EUROFUNG)"/>
    <property type="match status" value="1"/>
</dbReference>
<gene>
    <name evidence="8" type="ORF">ACFSC3_16765</name>
</gene>
<protein>
    <submittedName>
        <fullName evidence="8">Chromate transporter</fullName>
    </submittedName>
</protein>
<comment type="caution">
    <text evidence="8">The sequence shown here is derived from an EMBL/GenBank/DDBJ whole genome shotgun (WGS) entry which is preliminary data.</text>
</comment>
<evidence type="ECO:0000256" key="5">
    <source>
        <dbReference type="ARBA" id="ARBA00022989"/>
    </source>
</evidence>
<feature type="transmembrane region" description="Helical" evidence="7">
    <location>
        <begin position="122"/>
        <end position="139"/>
    </location>
</feature>
<dbReference type="Pfam" id="PF02417">
    <property type="entry name" value="Chromate_transp"/>
    <property type="match status" value="1"/>
</dbReference>
<name>A0ABW4NGG6_9SPHN</name>
<comment type="subcellular location">
    <subcellularLocation>
        <location evidence="1">Cell membrane</location>
        <topology evidence="1">Multi-pass membrane protein</topology>
    </subcellularLocation>
</comment>
<reference evidence="9" key="1">
    <citation type="journal article" date="2019" name="Int. J. Syst. Evol. Microbiol.">
        <title>The Global Catalogue of Microorganisms (GCM) 10K type strain sequencing project: providing services to taxonomists for standard genome sequencing and annotation.</title>
        <authorList>
            <consortium name="The Broad Institute Genomics Platform"/>
            <consortium name="The Broad Institute Genome Sequencing Center for Infectious Disease"/>
            <person name="Wu L."/>
            <person name="Ma J."/>
        </authorList>
    </citation>
    <scope>NUCLEOTIDE SEQUENCE [LARGE SCALE GENOMIC DNA]</scope>
    <source>
        <strain evidence="9">Q85</strain>
    </source>
</reference>
<feature type="transmembrane region" description="Helical" evidence="7">
    <location>
        <begin position="37"/>
        <end position="56"/>
    </location>
</feature>
<evidence type="ECO:0000313" key="9">
    <source>
        <dbReference type="Proteomes" id="UP001597283"/>
    </source>
</evidence>
<keyword evidence="5 7" id="KW-1133">Transmembrane helix</keyword>
<keyword evidence="9" id="KW-1185">Reference proteome</keyword>
<dbReference type="EMBL" id="JBHUFC010000015">
    <property type="protein sequence ID" value="MFD1789211.1"/>
    <property type="molecule type" value="Genomic_DNA"/>
</dbReference>
<feature type="transmembrane region" description="Helical" evidence="7">
    <location>
        <begin position="68"/>
        <end position="88"/>
    </location>
</feature>
<evidence type="ECO:0000256" key="4">
    <source>
        <dbReference type="ARBA" id="ARBA00022692"/>
    </source>
</evidence>
<dbReference type="RefSeq" id="WP_380941512.1">
    <property type="nucleotide sequence ID" value="NZ_JBHUFC010000015.1"/>
</dbReference>
<proteinExistence type="inferred from homology"/>
<evidence type="ECO:0000256" key="7">
    <source>
        <dbReference type="SAM" id="Phobius"/>
    </source>
</evidence>
<evidence type="ECO:0000256" key="6">
    <source>
        <dbReference type="ARBA" id="ARBA00023136"/>
    </source>
</evidence>
<evidence type="ECO:0000256" key="1">
    <source>
        <dbReference type="ARBA" id="ARBA00004651"/>
    </source>
</evidence>
<evidence type="ECO:0000256" key="2">
    <source>
        <dbReference type="ARBA" id="ARBA00005262"/>
    </source>
</evidence>
<sequence length="140" mass="14544">MSDAQFLDGLGLSGILPAPLVIFATFVGWICGGLPGALATTVGMFLPAFGFSLVLYERLETIVEHHRLQLVLTGIAASVVGFIVVTLLDLGRTTAAKTPNLAISALIFIGALVLLYRWKSKLATPVALAIGAGIGLVGLQ</sequence>
<feature type="transmembrane region" description="Helical" evidence="7">
    <location>
        <begin position="100"/>
        <end position="116"/>
    </location>
</feature>
<dbReference type="InterPro" id="IPR003370">
    <property type="entry name" value="Chromate_transpt"/>
</dbReference>
<comment type="similarity">
    <text evidence="2">Belongs to the chromate ion transporter (CHR) (TC 2.A.51) family.</text>
</comment>
<keyword evidence="3" id="KW-1003">Cell membrane</keyword>
<organism evidence="8 9">
    <name type="scientific">Sphingomonas floccifaciens</name>
    <dbReference type="NCBI Taxonomy" id="1844115"/>
    <lineage>
        <taxon>Bacteria</taxon>
        <taxon>Pseudomonadati</taxon>
        <taxon>Pseudomonadota</taxon>
        <taxon>Alphaproteobacteria</taxon>
        <taxon>Sphingomonadales</taxon>
        <taxon>Sphingomonadaceae</taxon>
        <taxon>Sphingomonas</taxon>
    </lineage>
</organism>
<accession>A0ABW4NGG6</accession>
<keyword evidence="6 7" id="KW-0472">Membrane</keyword>
<evidence type="ECO:0000256" key="3">
    <source>
        <dbReference type="ARBA" id="ARBA00022475"/>
    </source>
</evidence>
<dbReference type="PANTHER" id="PTHR33567">
    <property type="entry name" value="CHROMATE ION TRANSPORTER (EUROFUNG)"/>
    <property type="match status" value="1"/>
</dbReference>
<evidence type="ECO:0000313" key="8">
    <source>
        <dbReference type="EMBL" id="MFD1789211.1"/>
    </source>
</evidence>